<comment type="similarity">
    <text evidence="3">Belongs to the RLP family.</text>
</comment>
<dbReference type="eggNOG" id="KOG2918">
    <property type="taxonomic scope" value="Eukaryota"/>
</dbReference>
<dbReference type="InterPro" id="IPR032675">
    <property type="entry name" value="LRR_dom_sf"/>
</dbReference>
<keyword evidence="19" id="KW-0067">ATP-binding</keyword>
<dbReference type="EC" id="2.7.11.1" evidence="5"/>
<keyword evidence="16" id="KW-0677">Repeat</keyword>
<feature type="domain" description="Leucine-rich repeat-containing N-terminal plant-type" evidence="29">
    <location>
        <begin position="1309"/>
        <end position="1346"/>
    </location>
</feature>
<dbReference type="GO" id="GO:0005524">
    <property type="term" value="F:ATP binding"/>
    <property type="evidence" value="ECO:0007669"/>
    <property type="project" value="UniProtKB-KW"/>
</dbReference>
<evidence type="ECO:0000256" key="10">
    <source>
        <dbReference type="ARBA" id="ARBA00022614"/>
    </source>
</evidence>
<dbReference type="PANTHER" id="PTHR48063:SF92">
    <property type="entry name" value="LEUCINE-RICH REPEAT-CONTAINING N-TERMINAL PLANT-TYPE DOMAIN-CONTAINING PROTEIN"/>
    <property type="match status" value="1"/>
</dbReference>
<evidence type="ECO:0000256" key="18">
    <source>
        <dbReference type="ARBA" id="ARBA00022777"/>
    </source>
</evidence>
<keyword evidence="11" id="KW-1070">Brassinosteroid signaling pathway</keyword>
<dbReference type="PRINTS" id="PR00019">
    <property type="entry name" value="LEURICHRPT"/>
</dbReference>
<evidence type="ECO:0000256" key="12">
    <source>
        <dbReference type="ARBA" id="ARBA00022679"/>
    </source>
</evidence>
<dbReference type="GO" id="GO:0032259">
    <property type="term" value="P:methylation"/>
    <property type="evidence" value="ECO:0007669"/>
    <property type="project" value="UniProtKB-KW"/>
</dbReference>
<feature type="transmembrane region" description="Helical" evidence="27">
    <location>
        <begin position="2180"/>
        <end position="2202"/>
    </location>
</feature>
<evidence type="ECO:0000256" key="14">
    <source>
        <dbReference type="ARBA" id="ARBA00022692"/>
    </source>
</evidence>
<keyword evidence="7" id="KW-1003">Cell membrane</keyword>
<dbReference type="Gene3D" id="3.40.50.150">
    <property type="entry name" value="Vaccinia Virus protein VP39"/>
    <property type="match status" value="1"/>
</dbReference>
<dbReference type="Pfam" id="PF00560">
    <property type="entry name" value="LRR_1"/>
    <property type="match status" value="16"/>
</dbReference>
<dbReference type="SUPFAM" id="SSF52058">
    <property type="entry name" value="L domain-like"/>
    <property type="match status" value="1"/>
</dbReference>
<evidence type="ECO:0000256" key="1">
    <source>
        <dbReference type="ARBA" id="ARBA00000724"/>
    </source>
</evidence>
<evidence type="ECO:0000256" key="2">
    <source>
        <dbReference type="ARBA" id="ARBA00004251"/>
    </source>
</evidence>
<keyword evidence="15 28" id="KW-0732">Signal</keyword>
<keyword evidence="20 27" id="KW-1133">Transmembrane helix</keyword>
<comment type="subcellular location">
    <subcellularLocation>
        <location evidence="2">Cell membrane</location>
        <topology evidence="2">Single-pass type I membrane protein</topology>
    </subcellularLocation>
</comment>
<dbReference type="PROSITE" id="PS51450">
    <property type="entry name" value="LRR"/>
    <property type="match status" value="3"/>
</dbReference>
<keyword evidence="10" id="KW-0433">Leucine-rich repeat</keyword>
<feature type="domain" description="Disease resistance R13L4/SHOC-2-like LRR" evidence="30">
    <location>
        <begin position="225"/>
        <end position="451"/>
    </location>
</feature>
<dbReference type="GO" id="GO:0005886">
    <property type="term" value="C:plasma membrane"/>
    <property type="evidence" value="ECO:0007669"/>
    <property type="project" value="UniProtKB-SubCell"/>
</dbReference>
<evidence type="ECO:0000256" key="27">
    <source>
        <dbReference type="SAM" id="Phobius"/>
    </source>
</evidence>
<comment type="similarity">
    <text evidence="4">Belongs to the methyltransferase superfamily. LCMT family.</text>
</comment>
<dbReference type="InterPro" id="IPR029063">
    <property type="entry name" value="SAM-dependent_MTases_sf"/>
</dbReference>
<reference evidence="32" key="1">
    <citation type="submission" date="2013-06" db="EMBL/GenBank/DDBJ databases">
        <authorList>
            <person name="Zhao Q."/>
        </authorList>
    </citation>
    <scope>NUCLEOTIDE SEQUENCE</scope>
    <source>
        <strain evidence="32">cv. W1943</strain>
    </source>
</reference>
<evidence type="ECO:0000313" key="32">
    <source>
        <dbReference type="Proteomes" id="UP000008022"/>
    </source>
</evidence>
<keyword evidence="21 27" id="KW-0472">Membrane</keyword>
<feature type="chain" id="PRO_5002370676" description="[Phosphatase 2A protein]-leucine-carboxy methyltransferase 1" evidence="28">
    <location>
        <begin position="28"/>
        <end position="2244"/>
    </location>
</feature>
<keyword evidence="18" id="KW-0418">Kinase</keyword>
<evidence type="ECO:0000313" key="31">
    <source>
        <dbReference type="EnsemblPlants" id="ORUFI06G02540.2"/>
    </source>
</evidence>
<dbReference type="InterPro" id="IPR007213">
    <property type="entry name" value="Ppm1/Ppm2/Tcmp"/>
</dbReference>
<dbReference type="GO" id="GO:0018423">
    <property type="term" value="F:protein C-terminal leucine carboxyl O-methyltransferase activity"/>
    <property type="evidence" value="ECO:0007669"/>
    <property type="project" value="UniProtKB-EC"/>
</dbReference>
<dbReference type="InterPro" id="IPR013210">
    <property type="entry name" value="LRR_N_plant-typ"/>
</dbReference>
<dbReference type="EC" id="2.1.1.233" evidence="6"/>
<dbReference type="HOGENOM" id="CLU_000288_18_12_1"/>
<dbReference type="InterPro" id="IPR003591">
    <property type="entry name" value="Leu-rich_rpt_typical-subtyp"/>
</dbReference>
<evidence type="ECO:0000256" key="15">
    <source>
        <dbReference type="ARBA" id="ARBA00022729"/>
    </source>
</evidence>
<evidence type="ECO:0000256" key="26">
    <source>
        <dbReference type="ARBA" id="ARBA00048679"/>
    </source>
</evidence>
<dbReference type="Gramene" id="ORUFI06G02540.2">
    <property type="protein sequence ID" value="ORUFI06G02540.2"/>
    <property type="gene ID" value="ORUFI06G02540"/>
</dbReference>
<dbReference type="SMART" id="SM00365">
    <property type="entry name" value="LRR_SD22"/>
    <property type="match status" value="9"/>
</dbReference>
<keyword evidence="22" id="KW-0675">Receptor</keyword>
<evidence type="ECO:0000256" key="16">
    <source>
        <dbReference type="ARBA" id="ARBA00022737"/>
    </source>
</evidence>
<dbReference type="PANTHER" id="PTHR48063">
    <property type="entry name" value="LRR RECEPTOR-LIKE KINASE"/>
    <property type="match status" value="1"/>
</dbReference>
<keyword evidence="13" id="KW-0949">S-adenosyl-L-methionine</keyword>
<dbReference type="SUPFAM" id="SSF53335">
    <property type="entry name" value="S-adenosyl-L-methionine-dependent methyltransferases"/>
    <property type="match status" value="1"/>
</dbReference>
<keyword evidence="9" id="KW-0489">Methyltransferase</keyword>
<evidence type="ECO:0000256" key="23">
    <source>
        <dbReference type="ARBA" id="ARBA00023180"/>
    </source>
</evidence>
<evidence type="ECO:0000256" key="8">
    <source>
        <dbReference type="ARBA" id="ARBA00022527"/>
    </source>
</evidence>
<dbReference type="GO" id="GO:0009742">
    <property type="term" value="P:brassinosteroid mediated signaling pathway"/>
    <property type="evidence" value="ECO:0007669"/>
    <property type="project" value="UniProtKB-KW"/>
</dbReference>
<evidence type="ECO:0000256" key="21">
    <source>
        <dbReference type="ARBA" id="ARBA00023136"/>
    </source>
</evidence>
<dbReference type="FunFam" id="3.80.10.10:FF:000111">
    <property type="entry name" value="LRR receptor-like serine/threonine-protein kinase ERECTA"/>
    <property type="match status" value="2"/>
</dbReference>
<evidence type="ECO:0000256" key="6">
    <source>
        <dbReference type="ARBA" id="ARBA00012834"/>
    </source>
</evidence>
<evidence type="ECO:0000256" key="5">
    <source>
        <dbReference type="ARBA" id="ARBA00012513"/>
    </source>
</evidence>
<keyword evidence="23" id="KW-0325">Glycoprotein</keyword>
<proteinExistence type="inferred from homology"/>
<evidence type="ECO:0000256" key="17">
    <source>
        <dbReference type="ARBA" id="ARBA00022741"/>
    </source>
</evidence>
<dbReference type="Pfam" id="PF08263">
    <property type="entry name" value="LRRNT_2"/>
    <property type="match status" value="2"/>
</dbReference>
<dbReference type="Proteomes" id="UP000008022">
    <property type="component" value="Unassembled WGS sequence"/>
</dbReference>
<evidence type="ECO:0000256" key="9">
    <source>
        <dbReference type="ARBA" id="ARBA00022603"/>
    </source>
</evidence>
<dbReference type="FunFam" id="3.80.10.10:FF:000129">
    <property type="entry name" value="Leucine-rich repeat receptor-like kinase"/>
    <property type="match status" value="1"/>
</dbReference>
<name>A0A0E0PTA2_ORYRU</name>
<dbReference type="SUPFAM" id="SSF52047">
    <property type="entry name" value="RNI-like"/>
    <property type="match status" value="4"/>
</dbReference>
<protein>
    <recommendedName>
        <fullName evidence="24">[Phosphatase 2A protein]-leucine-carboxy methyltransferase 1</fullName>
        <ecNumber evidence="6">2.1.1.233</ecNumber>
        <ecNumber evidence="5">2.7.11.1</ecNumber>
    </recommendedName>
</protein>
<dbReference type="Pfam" id="PF04072">
    <property type="entry name" value="LCM"/>
    <property type="match status" value="1"/>
</dbReference>
<keyword evidence="32" id="KW-1185">Reference proteome</keyword>
<accession>A0A0E0PTA2</accession>
<feature type="domain" description="Leucine-rich repeat-containing N-terminal plant-type" evidence="29">
    <location>
        <begin position="39"/>
        <end position="76"/>
    </location>
</feature>
<dbReference type="FunFam" id="3.80.10.10:FF:000095">
    <property type="entry name" value="LRR receptor-like serine/threonine-protein kinase GSO1"/>
    <property type="match status" value="2"/>
</dbReference>
<comment type="catalytic activity">
    <reaction evidence="26">
        <text>L-seryl-[protein] + ATP = O-phospho-L-seryl-[protein] + ADP + H(+)</text>
        <dbReference type="Rhea" id="RHEA:17989"/>
        <dbReference type="Rhea" id="RHEA-COMP:9863"/>
        <dbReference type="Rhea" id="RHEA-COMP:11604"/>
        <dbReference type="ChEBI" id="CHEBI:15378"/>
        <dbReference type="ChEBI" id="CHEBI:29999"/>
        <dbReference type="ChEBI" id="CHEBI:30616"/>
        <dbReference type="ChEBI" id="CHEBI:83421"/>
        <dbReference type="ChEBI" id="CHEBI:456216"/>
        <dbReference type="EC" id="2.7.11.1"/>
    </reaction>
</comment>
<dbReference type="InterPro" id="IPR046956">
    <property type="entry name" value="RLP23-like"/>
</dbReference>
<evidence type="ECO:0000256" key="24">
    <source>
        <dbReference type="ARBA" id="ARBA00032526"/>
    </source>
</evidence>
<feature type="domain" description="Disease resistance R13L4/SHOC-2-like LRR" evidence="30">
    <location>
        <begin position="1376"/>
        <end position="1570"/>
    </location>
</feature>
<dbReference type="GO" id="GO:0009966">
    <property type="term" value="P:regulation of signal transduction"/>
    <property type="evidence" value="ECO:0007669"/>
    <property type="project" value="UniProtKB-ARBA"/>
</dbReference>
<evidence type="ECO:0000256" key="11">
    <source>
        <dbReference type="ARBA" id="ARBA00022626"/>
    </source>
</evidence>
<organism evidence="31 32">
    <name type="scientific">Oryza rufipogon</name>
    <name type="common">Brownbeard rice</name>
    <name type="synonym">Asian wild rice</name>
    <dbReference type="NCBI Taxonomy" id="4529"/>
    <lineage>
        <taxon>Eukaryota</taxon>
        <taxon>Viridiplantae</taxon>
        <taxon>Streptophyta</taxon>
        <taxon>Embryophyta</taxon>
        <taxon>Tracheophyta</taxon>
        <taxon>Spermatophyta</taxon>
        <taxon>Magnoliopsida</taxon>
        <taxon>Liliopsida</taxon>
        <taxon>Poales</taxon>
        <taxon>Poaceae</taxon>
        <taxon>BOP clade</taxon>
        <taxon>Oryzoideae</taxon>
        <taxon>Oryzeae</taxon>
        <taxon>Oryzinae</taxon>
        <taxon>Oryza</taxon>
    </lineage>
</organism>
<dbReference type="FunFam" id="3.80.10.10:FF:001347">
    <property type="entry name" value="LRR receptor-like serine/threonine-protein kinase GSO2"/>
    <property type="match status" value="1"/>
</dbReference>
<dbReference type="InterPro" id="IPR001611">
    <property type="entry name" value="Leu-rich_rpt"/>
</dbReference>
<keyword evidence="17" id="KW-0547">Nucleotide-binding</keyword>
<evidence type="ECO:0000259" key="30">
    <source>
        <dbReference type="Pfam" id="PF23598"/>
    </source>
</evidence>
<evidence type="ECO:0000256" key="3">
    <source>
        <dbReference type="ARBA" id="ARBA00009592"/>
    </source>
</evidence>
<feature type="signal peptide" evidence="28">
    <location>
        <begin position="1"/>
        <end position="27"/>
    </location>
</feature>
<evidence type="ECO:0000256" key="20">
    <source>
        <dbReference type="ARBA" id="ARBA00022989"/>
    </source>
</evidence>
<evidence type="ECO:0000256" key="25">
    <source>
        <dbReference type="ARBA" id="ARBA00047899"/>
    </source>
</evidence>
<dbReference type="Gene3D" id="3.80.10.10">
    <property type="entry name" value="Ribonuclease Inhibitor"/>
    <property type="match status" value="9"/>
</dbReference>
<comment type="catalytic activity">
    <reaction evidence="1">
        <text>[phosphatase 2A protein]-C-terminal L-leucine + S-adenosyl-L-methionine = [phosphatase 2A protein]-C-terminal L-leucine methyl ester + S-adenosyl-L-homocysteine</text>
        <dbReference type="Rhea" id="RHEA:48544"/>
        <dbReference type="Rhea" id="RHEA-COMP:12134"/>
        <dbReference type="Rhea" id="RHEA-COMP:12135"/>
        <dbReference type="ChEBI" id="CHEBI:57856"/>
        <dbReference type="ChEBI" id="CHEBI:59789"/>
        <dbReference type="ChEBI" id="CHEBI:90516"/>
        <dbReference type="ChEBI" id="CHEBI:90517"/>
        <dbReference type="EC" id="2.1.1.233"/>
    </reaction>
</comment>
<evidence type="ECO:0000256" key="28">
    <source>
        <dbReference type="SAM" id="SignalP"/>
    </source>
</evidence>
<dbReference type="Pfam" id="PF13855">
    <property type="entry name" value="LRR_8"/>
    <property type="match status" value="2"/>
</dbReference>
<evidence type="ECO:0000256" key="22">
    <source>
        <dbReference type="ARBA" id="ARBA00023170"/>
    </source>
</evidence>
<reference evidence="31" key="2">
    <citation type="submission" date="2015-06" db="UniProtKB">
        <authorList>
            <consortium name="EnsemblPlants"/>
        </authorList>
    </citation>
    <scope>IDENTIFICATION</scope>
</reference>
<evidence type="ECO:0000259" key="29">
    <source>
        <dbReference type="Pfam" id="PF08263"/>
    </source>
</evidence>
<keyword evidence="12" id="KW-0808">Transferase</keyword>
<evidence type="ECO:0000256" key="19">
    <source>
        <dbReference type="ARBA" id="ARBA00022840"/>
    </source>
</evidence>
<dbReference type="Pfam" id="PF23598">
    <property type="entry name" value="LRR_14"/>
    <property type="match status" value="2"/>
</dbReference>
<dbReference type="eggNOG" id="KOG0619">
    <property type="taxonomic scope" value="Eukaryota"/>
</dbReference>
<comment type="catalytic activity">
    <reaction evidence="25">
        <text>L-threonyl-[protein] + ATP = O-phospho-L-threonyl-[protein] + ADP + H(+)</text>
        <dbReference type="Rhea" id="RHEA:46608"/>
        <dbReference type="Rhea" id="RHEA-COMP:11060"/>
        <dbReference type="Rhea" id="RHEA-COMP:11605"/>
        <dbReference type="ChEBI" id="CHEBI:15378"/>
        <dbReference type="ChEBI" id="CHEBI:30013"/>
        <dbReference type="ChEBI" id="CHEBI:30616"/>
        <dbReference type="ChEBI" id="CHEBI:61977"/>
        <dbReference type="ChEBI" id="CHEBI:456216"/>
        <dbReference type="EC" id="2.7.11.1"/>
    </reaction>
</comment>
<evidence type="ECO:0000256" key="4">
    <source>
        <dbReference type="ARBA" id="ARBA00010703"/>
    </source>
</evidence>
<evidence type="ECO:0000256" key="13">
    <source>
        <dbReference type="ARBA" id="ARBA00022691"/>
    </source>
</evidence>
<evidence type="ECO:0000256" key="7">
    <source>
        <dbReference type="ARBA" id="ARBA00022475"/>
    </source>
</evidence>
<dbReference type="FunFam" id="3.40.50.150:FF:000092">
    <property type="entry name" value="Leucine carboxyl methyltransferase 1"/>
    <property type="match status" value="1"/>
</dbReference>
<dbReference type="EnsemblPlants" id="ORUFI06G02540.2">
    <property type="protein sequence ID" value="ORUFI06G02540.2"/>
    <property type="gene ID" value="ORUFI06G02540"/>
</dbReference>
<dbReference type="FunFam" id="3.80.10.10:FF:000649">
    <property type="entry name" value="Leucine Rich Repeat family protein"/>
    <property type="match status" value="2"/>
</dbReference>
<dbReference type="SMART" id="SM00369">
    <property type="entry name" value="LRR_TYP"/>
    <property type="match status" value="21"/>
</dbReference>
<dbReference type="InterPro" id="IPR055414">
    <property type="entry name" value="LRR_R13L4/SHOC2-like"/>
</dbReference>
<dbReference type="GO" id="GO:0004674">
    <property type="term" value="F:protein serine/threonine kinase activity"/>
    <property type="evidence" value="ECO:0007669"/>
    <property type="project" value="UniProtKB-KW"/>
</dbReference>
<keyword evidence="8" id="KW-0723">Serine/threonine-protein kinase</keyword>
<dbReference type="STRING" id="4529.A0A0E0PTA2"/>
<sequence>MSVMRGRMQGVWLAALISLLCHSIANAGKEAAAAVCITSERDALLAFKAGLCADSAGELPSWQGHDCCSWGSVSCNKRTGHVIGLDIGQYALSFTGEINSSLAALTHLRYLNLSGNDFGGVAIPDFIGSFSKLRHLDLSHAGFAGLVPPQLGNLSMLSHLALNSSTIRMDNFHWVSRLRALRYLDLGRLYLVACSDWLQAISSLPLLQVLRLNDAFLPATSLNSVSYVNFTALTVLDLSNNELNSTLPRWIWSLHSLSYLDLSSCQLSGSVPDNIGNLSSLSFLQLLDNHLEGEIPQHMSRLCSLNIIDMSRNNLSGNITAEKNLFSCMKELQVLKVGFNNLTGNLSGWLEHLTGLTTLDLSKNSFTGQIPEDIGKLSQLIYLDLSYNAFGGRLSEVHLGNLSRLDFLSLASNKLKIVIEPNWMPTFQLTGLGLHGCHVGPHIPAWLRSQTKIKMIDLGSTKITGTLPDWLWNFSSSITTLDISSNSITGHLPTSLVHMKMLSTFNMRSNVLEGGIPGLPASVKVLDLSKNFLSGSLPQSLGAKYAYYIKLSDNQLNGTIPAYLCEMDSMELVDLSNNLFSGVLPDCWKNSSRLHTIDFSNNNLHGEIPSTMGFITSLAILSLRENSLSGTLPSSLQSCNGLIILDLGSNSLSGSLPSWLGDSLGSLITLSLRSNQFSGEIPESLPQLHALQNLDLASNKLSGPVPQFLGNLTSMCVDHGYAVMIPSAKFATVYTDGRTYLAIHVYTDKLESYSSTYDYPLNFIDLSRNQFTGEIPREIGAISFLLALNLSGNHILGSIPDEIGNLSHLEALDLSSNDLSGSIPPSITDLINLSVLNLSYNDLSGVIPCSSQFSTFTDEPYLGNADLCGNCGASLSRICSQHTTTRKHQNMIDRGTYLCTLLGFAYGLSVVSAILIFSRTARNAYFQFTDKTLDEFRAIVQIKLNRIKAGRRQSMEIYHTTNVVPCCIQDACITTDRPAGMDAAAAAAAAGGGGGGGGSVAARSSPASVQATNDDAAASKLSCVNKGYMKDDYVHFFVRRTTKRAPIINRGYYARWSVLRKLLHQFLGAGNGSNDQNRKQILSLGAGFDTTFFQLQDEGIAPYLYVELDFKEVTSKKAAIINHYSQMKEKLGPEASISIEKGEVRSAHYKLFSADIRDIPKLDSVIQMAEMDPTLPTFIIAECVLIYLDPASTSSIVIWASDKFSTAIFFLYEQIHPDDAFGEQMIINLESRGCPLLGINATPTLSHKENLFLDHGWQRAVAWDMLKIYNDFIDSEERRRIERLELFDEFEEWHMMQEHYCVAYGINDAKERDALFDLKATLRDPGGMLSSWVGLNCCNWYGVTCNNRTGHIIKLNLANYNISKEDALTGDISPSLVHLTHLMYLNLRSNDFGGARIPAFIGSLKNLRHLDLSFANFGGKIPPQLGNLSKLNYLDISFPYNNFSSFTSSSSVDNLLWVSQLSSLVYLDMSLWNLSVASDWLQSLNMLASLKVLRLSGTNLPPTNQNSLSQSNFTVLNEIDLSGNNFSSRFPNWLASIYTLSLINLDYCELHGSIPESVGNLTALNTLYLADNSLIGAIPISKLCNLQILDLSNNNLIGDIADLGKAMTRCMKGLSMIKLGNNNLSGSLSGWIGSFPNLFSVDLSKNSLSGHVHTNISQLTELIELDLSHNSLEDVLSEQHLTNLTKLKKLDLSYNSLRISVGANWLPPFQLYELLLGSSPLQSQVPQWLQTQVGMQTLDLHRTGTLGQLPDWLWTSLTSLINLDLSDNLLTGMLPASLVHMKSLQFLGLSSNQLEGQIPDMPESLDLLDLSNNSLSGSLPNSVGGNKTRYILLSSNRLNRSIPAYFCNMPWLSAIDLSNNSLSGELPNCWKNSTELFLVDFSYNNLEGHIPSSLGSLTFLGSLHLNNNRLSGLLPSSLSSCGLLVFLDIGDNNLEGSIPEWIGDNMQYLMILRLRSNRFTGSIPSELSQLQGLQVLDLANNKLSGPLPQGIGNFSEMASQRSRHIIPMQISGDSFGGSLYHNESLYITIKGEERLYSKILYLMKSIDLSNNYLTGGIPAEVGDLVGLKNLNLSKNLLSGHIPETIGNMSSLESLDLSWNRLSGIIPESMTSLHLLSHLNMSYNNLSGMVPQGSQLQTLGDEDPYIYAGNKYLCIHLASGSCFEQKDNHVDQAEHNDVHDIWLYIFSGLGFGVGFSSVWWLLVCSKAVGKRYFQFVDSTCEKVIHWMILLEKKVNKKTVGKSSVL</sequence>
<keyword evidence="14 27" id="KW-0812">Transmembrane</keyword>